<organism evidence="3 4">
    <name type="scientific">Botrimarina hoheduenensis</name>
    <dbReference type="NCBI Taxonomy" id="2528000"/>
    <lineage>
        <taxon>Bacteria</taxon>
        <taxon>Pseudomonadati</taxon>
        <taxon>Planctomycetota</taxon>
        <taxon>Planctomycetia</taxon>
        <taxon>Pirellulales</taxon>
        <taxon>Lacipirellulaceae</taxon>
        <taxon>Botrimarina</taxon>
    </lineage>
</organism>
<dbReference type="Proteomes" id="UP000318995">
    <property type="component" value="Unassembled WGS sequence"/>
</dbReference>
<evidence type="ECO:0000256" key="1">
    <source>
        <dbReference type="SAM" id="MobiDB-lite"/>
    </source>
</evidence>
<dbReference type="Gene3D" id="3.40.50.300">
    <property type="entry name" value="P-loop containing nucleotide triphosphate hydrolases"/>
    <property type="match status" value="1"/>
</dbReference>
<comment type="caution">
    <text evidence="3">The sequence shown here is derived from an EMBL/GenBank/DDBJ whole genome shotgun (WGS) entry which is preliminary data.</text>
</comment>
<feature type="region of interest" description="Disordered" evidence="1">
    <location>
        <begin position="1"/>
        <end position="28"/>
    </location>
</feature>
<sequence>MLERRTSVRSPHQARCFTMPAGTTDSLAESLLPPDLVAAMRDRPTSPTSDRPTDAPLGVEWPAELPAPPPEPTTLAETGLTAGMVESLLLKLLLNMNTATSAALAQVSGLSRRVVTDTLARFRDDLMVSIRGSVGNDYDYQLTEAGHTRAKQHAEHANYADAAPVPLAVYDRAIRRQAIGATRIGAVQLQQALSDLEVADSMLSLVAQAVSDGRGMFLYGAPGNGKTSIAERICNAFGKHLWIPRAVCDGADILRLYDASCHDRIEHPALESTRYDRRWVLIKRPTVVVGGELTLEQLDPSYHAASGVSEAPVQMKANGGALVIDDFGRQRVSSTDLLNRLIVPLEKQFDYLSLASGRQARIPFELLFILSTNLEPRELVDEAFLRRIPYKIEVVDPTEVQFYKLLEVYAERLEMKLAPRIGEWLLAEHFHLQNRRPRFCHPRDLLRQARNFCVVHDRPLVADEETLGVAVHNYFAGL</sequence>
<gene>
    <name evidence="3" type="ORF">Pla111_10500</name>
</gene>
<evidence type="ECO:0000313" key="4">
    <source>
        <dbReference type="Proteomes" id="UP000318995"/>
    </source>
</evidence>
<proteinExistence type="predicted"/>
<reference evidence="3 4" key="1">
    <citation type="submission" date="2019-02" db="EMBL/GenBank/DDBJ databases">
        <title>Deep-cultivation of Planctomycetes and their phenomic and genomic characterization uncovers novel biology.</title>
        <authorList>
            <person name="Wiegand S."/>
            <person name="Jogler M."/>
            <person name="Boedeker C."/>
            <person name="Pinto D."/>
            <person name="Vollmers J."/>
            <person name="Rivas-Marin E."/>
            <person name="Kohn T."/>
            <person name="Peeters S.H."/>
            <person name="Heuer A."/>
            <person name="Rast P."/>
            <person name="Oberbeckmann S."/>
            <person name="Bunk B."/>
            <person name="Jeske O."/>
            <person name="Meyerdierks A."/>
            <person name="Storesund J.E."/>
            <person name="Kallscheuer N."/>
            <person name="Luecker S."/>
            <person name="Lage O.M."/>
            <person name="Pohl T."/>
            <person name="Merkel B.J."/>
            <person name="Hornburger P."/>
            <person name="Mueller R.-W."/>
            <person name="Bruemmer F."/>
            <person name="Labrenz M."/>
            <person name="Spormann A.M."/>
            <person name="Op Den Camp H."/>
            <person name="Overmann J."/>
            <person name="Amann R."/>
            <person name="Jetten M.S.M."/>
            <person name="Mascher T."/>
            <person name="Medema M.H."/>
            <person name="Devos D.P."/>
            <person name="Kaster A.-K."/>
            <person name="Ovreas L."/>
            <person name="Rohde M."/>
            <person name="Galperin M.Y."/>
            <person name="Jogler C."/>
        </authorList>
    </citation>
    <scope>NUCLEOTIDE SEQUENCE [LARGE SCALE GENOMIC DNA]</scope>
    <source>
        <strain evidence="3 4">Pla111</strain>
    </source>
</reference>
<accession>A0A5C5W983</accession>
<name>A0A5C5W983_9BACT</name>
<dbReference type="InterPro" id="IPR003593">
    <property type="entry name" value="AAA+_ATPase"/>
</dbReference>
<dbReference type="InterPro" id="IPR027417">
    <property type="entry name" value="P-loop_NTPase"/>
</dbReference>
<evidence type="ECO:0000313" key="3">
    <source>
        <dbReference type="EMBL" id="TWT47436.1"/>
    </source>
</evidence>
<dbReference type="EMBL" id="SJPH01000002">
    <property type="protein sequence ID" value="TWT47436.1"/>
    <property type="molecule type" value="Genomic_DNA"/>
</dbReference>
<dbReference type="SUPFAM" id="SSF52540">
    <property type="entry name" value="P-loop containing nucleoside triphosphate hydrolases"/>
    <property type="match status" value="1"/>
</dbReference>
<keyword evidence="4" id="KW-1185">Reference proteome</keyword>
<feature type="domain" description="AAA+ ATPase" evidence="2">
    <location>
        <begin position="212"/>
        <end position="398"/>
    </location>
</feature>
<dbReference type="AlphaFoldDB" id="A0A5C5W983"/>
<feature type="region of interest" description="Disordered" evidence="1">
    <location>
        <begin position="40"/>
        <end position="61"/>
    </location>
</feature>
<protein>
    <recommendedName>
        <fullName evidence="2">AAA+ ATPase domain-containing protein</fullName>
    </recommendedName>
</protein>
<evidence type="ECO:0000259" key="2">
    <source>
        <dbReference type="SMART" id="SM00382"/>
    </source>
</evidence>
<dbReference type="SMART" id="SM00382">
    <property type="entry name" value="AAA"/>
    <property type="match status" value="1"/>
</dbReference>